<proteinExistence type="predicted"/>
<evidence type="ECO:0000313" key="2">
    <source>
        <dbReference type="Proteomes" id="UP000229176"/>
    </source>
</evidence>
<evidence type="ECO:0000313" key="1">
    <source>
        <dbReference type="EMBL" id="PIP69250.1"/>
    </source>
</evidence>
<sequence length="79" mass="8944">MELFIQILATDLQHINYWVNGGRESVQKLVNVLPELLKIHGKDWHHFSTLMDAVEKFRKAETQGIGAKSVASFHNSAAQ</sequence>
<comment type="caution">
    <text evidence="1">The sequence shown here is derived from an EMBL/GenBank/DDBJ whole genome shotgun (WGS) entry which is preliminary data.</text>
</comment>
<name>A0A2H0CIQ4_9BACT</name>
<reference evidence="1 2" key="1">
    <citation type="submission" date="2017-09" db="EMBL/GenBank/DDBJ databases">
        <title>Depth-based differentiation of microbial function through sediment-hosted aquifers and enrichment of novel symbionts in the deep terrestrial subsurface.</title>
        <authorList>
            <person name="Probst A.J."/>
            <person name="Ladd B."/>
            <person name="Jarett J.K."/>
            <person name="Geller-Mcgrath D.E."/>
            <person name="Sieber C.M."/>
            <person name="Emerson J.B."/>
            <person name="Anantharaman K."/>
            <person name="Thomas B.C."/>
            <person name="Malmstrom R."/>
            <person name="Stieglmeier M."/>
            <person name="Klingl A."/>
            <person name="Woyke T."/>
            <person name="Ryan C.M."/>
            <person name="Banfield J.F."/>
        </authorList>
    </citation>
    <scope>NUCLEOTIDE SEQUENCE [LARGE SCALE GENOMIC DNA]</scope>
    <source>
        <strain evidence="1">CG22_combo_CG10-13_8_21_14_all_32_8</strain>
    </source>
</reference>
<dbReference type="EMBL" id="PCTI01000005">
    <property type="protein sequence ID" value="PIP69250.1"/>
    <property type="molecule type" value="Genomic_DNA"/>
</dbReference>
<protein>
    <submittedName>
        <fullName evidence="1">Uncharacterized protein</fullName>
    </submittedName>
</protein>
<gene>
    <name evidence="1" type="ORF">COW91_00370</name>
</gene>
<accession>A0A2H0CIQ4</accession>
<dbReference type="Proteomes" id="UP000229176">
    <property type="component" value="Unassembled WGS sequence"/>
</dbReference>
<dbReference type="AlphaFoldDB" id="A0A2H0CIQ4"/>
<organism evidence="1 2">
    <name type="scientific">Candidatus Nomurabacteria bacterium CG22_combo_CG10-13_8_21_14_all_32_8</name>
    <dbReference type="NCBI Taxonomy" id="1974732"/>
    <lineage>
        <taxon>Bacteria</taxon>
        <taxon>Candidatus Nomuraibacteriota</taxon>
    </lineage>
</organism>
<feature type="non-terminal residue" evidence="1">
    <location>
        <position position="79"/>
    </location>
</feature>